<dbReference type="SUPFAM" id="SSF53474">
    <property type="entry name" value="alpha/beta-Hydrolases"/>
    <property type="match status" value="1"/>
</dbReference>
<dbReference type="Pfam" id="PF01764">
    <property type="entry name" value="Lipase_3"/>
    <property type="match status" value="1"/>
</dbReference>
<accession>A0A1L9SK25</accession>
<dbReference type="Proteomes" id="UP000184188">
    <property type="component" value="Unassembled WGS sequence"/>
</dbReference>
<dbReference type="Gene3D" id="3.40.50.1820">
    <property type="entry name" value="alpha/beta hydrolase"/>
    <property type="match status" value="1"/>
</dbReference>
<dbReference type="EMBL" id="KV878340">
    <property type="protein sequence ID" value="OJJ47441.1"/>
    <property type="molecule type" value="Genomic_DNA"/>
</dbReference>
<keyword evidence="1 3" id="KW-0732">Signal</keyword>
<dbReference type="RefSeq" id="XP_022581951.1">
    <property type="nucleotide sequence ID" value="XM_022722624.1"/>
</dbReference>
<dbReference type="InterPro" id="IPR002921">
    <property type="entry name" value="Fungal_lipase-type"/>
</dbReference>
<dbReference type="AlphaFoldDB" id="A0A1L9SK25"/>
<organism evidence="5 6">
    <name type="scientific">Penicilliopsis zonata CBS 506.65</name>
    <dbReference type="NCBI Taxonomy" id="1073090"/>
    <lineage>
        <taxon>Eukaryota</taxon>
        <taxon>Fungi</taxon>
        <taxon>Dikarya</taxon>
        <taxon>Ascomycota</taxon>
        <taxon>Pezizomycotina</taxon>
        <taxon>Eurotiomycetes</taxon>
        <taxon>Eurotiomycetidae</taxon>
        <taxon>Eurotiales</taxon>
        <taxon>Aspergillaceae</taxon>
        <taxon>Penicilliopsis</taxon>
    </lineage>
</organism>
<dbReference type="CDD" id="cd00519">
    <property type="entry name" value="Lipase_3"/>
    <property type="match status" value="1"/>
</dbReference>
<evidence type="ECO:0000256" key="3">
    <source>
        <dbReference type="SAM" id="SignalP"/>
    </source>
</evidence>
<dbReference type="GeneID" id="34609089"/>
<dbReference type="VEuPathDB" id="FungiDB:ASPZODRAFT_130904"/>
<dbReference type="GO" id="GO:0006629">
    <property type="term" value="P:lipid metabolic process"/>
    <property type="evidence" value="ECO:0007669"/>
    <property type="project" value="InterPro"/>
</dbReference>
<dbReference type="STRING" id="1073090.A0A1L9SK25"/>
<feature type="domain" description="Fungal lipase-type" evidence="4">
    <location>
        <begin position="106"/>
        <end position="274"/>
    </location>
</feature>
<evidence type="ECO:0000313" key="5">
    <source>
        <dbReference type="EMBL" id="OJJ47441.1"/>
    </source>
</evidence>
<evidence type="ECO:0000313" key="6">
    <source>
        <dbReference type="Proteomes" id="UP000184188"/>
    </source>
</evidence>
<dbReference type="OrthoDB" id="406844at2759"/>
<dbReference type="InterPro" id="IPR029058">
    <property type="entry name" value="AB_hydrolase_fold"/>
</dbReference>
<feature type="signal peptide" evidence="3">
    <location>
        <begin position="1"/>
        <end position="25"/>
    </location>
</feature>
<feature type="chain" id="PRO_5013132355" description="Fungal lipase-type domain-containing protein" evidence="3">
    <location>
        <begin position="26"/>
        <end position="382"/>
    </location>
</feature>
<evidence type="ECO:0000259" key="4">
    <source>
        <dbReference type="Pfam" id="PF01764"/>
    </source>
</evidence>
<proteinExistence type="predicted"/>
<dbReference type="PANTHER" id="PTHR46640">
    <property type="entry name" value="TRIACYLGLYCEROL LIPASE, PUTATIVE (AFU_ORTHOLOGUE AFUA_6G06510)-RELATED"/>
    <property type="match status" value="1"/>
</dbReference>
<dbReference type="GO" id="GO:0016787">
    <property type="term" value="F:hydrolase activity"/>
    <property type="evidence" value="ECO:0007669"/>
    <property type="project" value="UniProtKB-KW"/>
</dbReference>
<keyword evidence="2" id="KW-0378">Hydrolase</keyword>
<dbReference type="PANTHER" id="PTHR46640:SF1">
    <property type="entry name" value="FUNGAL LIPASE-LIKE DOMAIN-CONTAINING PROTEIN-RELATED"/>
    <property type="match status" value="1"/>
</dbReference>
<name>A0A1L9SK25_9EURO</name>
<protein>
    <recommendedName>
        <fullName evidence="4">Fungal lipase-type domain-containing protein</fullName>
    </recommendedName>
</protein>
<dbReference type="InterPro" id="IPR051299">
    <property type="entry name" value="AB_hydrolase_lip/est"/>
</dbReference>
<evidence type="ECO:0000256" key="2">
    <source>
        <dbReference type="ARBA" id="ARBA00022801"/>
    </source>
</evidence>
<sequence length="382" mass="42628">MKFSRKHPLFLSLCAFLLPKHTVAAQNGPEREVSAKLFESLEESSRLVDIAYCIGSTGVHKPFECLSRCQEFEGFELITTWNTGPLLSDSCGYIAISHPPYPKRIIVAFRGTYSVTNTIIDLSAYPQRYVPYIPDDNEGGGDDPREKAKCTNCTVHAGFMTTWQNTRSTVLPAVETARKQHPDYEIVLIGHSLGGAVAALAGLEFQLKGWSPQVTTFGEPKLGNRAFVNLLDEAFSVNVDQSLLPREEEEEEEELPRFRRVTHANDPVPLLPLDEWGYETHAGEIFISKPDLPPGRTDLERCEGNRDLRCIEGASYGSNAVNIAGGQTVLSEQPRRQRIDGAGLIPARFRLWELFFAHRDYFWRLGLCVPGGDPTGLKFKAD</sequence>
<reference evidence="6" key="1">
    <citation type="journal article" date="2017" name="Genome Biol.">
        <title>Comparative genomics reveals high biological diversity and specific adaptations in the industrially and medically important fungal genus Aspergillus.</title>
        <authorList>
            <person name="de Vries R.P."/>
            <person name="Riley R."/>
            <person name="Wiebenga A."/>
            <person name="Aguilar-Osorio G."/>
            <person name="Amillis S."/>
            <person name="Uchima C.A."/>
            <person name="Anderluh G."/>
            <person name="Asadollahi M."/>
            <person name="Askin M."/>
            <person name="Barry K."/>
            <person name="Battaglia E."/>
            <person name="Bayram O."/>
            <person name="Benocci T."/>
            <person name="Braus-Stromeyer S.A."/>
            <person name="Caldana C."/>
            <person name="Canovas D."/>
            <person name="Cerqueira G.C."/>
            <person name="Chen F."/>
            <person name="Chen W."/>
            <person name="Choi C."/>
            <person name="Clum A."/>
            <person name="Dos Santos R.A."/>
            <person name="Damasio A.R."/>
            <person name="Diallinas G."/>
            <person name="Emri T."/>
            <person name="Fekete E."/>
            <person name="Flipphi M."/>
            <person name="Freyberg S."/>
            <person name="Gallo A."/>
            <person name="Gournas C."/>
            <person name="Habgood R."/>
            <person name="Hainaut M."/>
            <person name="Harispe M.L."/>
            <person name="Henrissat B."/>
            <person name="Hilden K.S."/>
            <person name="Hope R."/>
            <person name="Hossain A."/>
            <person name="Karabika E."/>
            <person name="Karaffa L."/>
            <person name="Karanyi Z."/>
            <person name="Krasevec N."/>
            <person name="Kuo A."/>
            <person name="Kusch H."/>
            <person name="LaButti K."/>
            <person name="Lagendijk E.L."/>
            <person name="Lapidus A."/>
            <person name="Levasseur A."/>
            <person name="Lindquist E."/>
            <person name="Lipzen A."/>
            <person name="Logrieco A.F."/>
            <person name="MacCabe A."/>
            <person name="Maekelae M.R."/>
            <person name="Malavazi I."/>
            <person name="Melin P."/>
            <person name="Meyer V."/>
            <person name="Mielnichuk N."/>
            <person name="Miskei M."/>
            <person name="Molnar A.P."/>
            <person name="Mule G."/>
            <person name="Ngan C.Y."/>
            <person name="Orejas M."/>
            <person name="Orosz E."/>
            <person name="Ouedraogo J.P."/>
            <person name="Overkamp K.M."/>
            <person name="Park H.-S."/>
            <person name="Perrone G."/>
            <person name="Piumi F."/>
            <person name="Punt P.J."/>
            <person name="Ram A.F."/>
            <person name="Ramon A."/>
            <person name="Rauscher S."/>
            <person name="Record E."/>
            <person name="Riano-Pachon D.M."/>
            <person name="Robert V."/>
            <person name="Roehrig J."/>
            <person name="Ruller R."/>
            <person name="Salamov A."/>
            <person name="Salih N.S."/>
            <person name="Samson R.A."/>
            <person name="Sandor E."/>
            <person name="Sanguinetti M."/>
            <person name="Schuetze T."/>
            <person name="Sepcic K."/>
            <person name="Shelest E."/>
            <person name="Sherlock G."/>
            <person name="Sophianopoulou V."/>
            <person name="Squina F.M."/>
            <person name="Sun H."/>
            <person name="Susca A."/>
            <person name="Todd R.B."/>
            <person name="Tsang A."/>
            <person name="Unkles S.E."/>
            <person name="van de Wiele N."/>
            <person name="van Rossen-Uffink D."/>
            <person name="Oliveira J.V."/>
            <person name="Vesth T.C."/>
            <person name="Visser J."/>
            <person name="Yu J.-H."/>
            <person name="Zhou M."/>
            <person name="Andersen M.R."/>
            <person name="Archer D.B."/>
            <person name="Baker S.E."/>
            <person name="Benoit I."/>
            <person name="Brakhage A.A."/>
            <person name="Braus G.H."/>
            <person name="Fischer R."/>
            <person name="Frisvad J.C."/>
            <person name="Goldman G.H."/>
            <person name="Houbraken J."/>
            <person name="Oakley B."/>
            <person name="Pocsi I."/>
            <person name="Scazzocchio C."/>
            <person name="Seiboth B."/>
            <person name="vanKuyk P.A."/>
            <person name="Wortman J."/>
            <person name="Dyer P.S."/>
            <person name="Grigoriev I.V."/>
        </authorList>
    </citation>
    <scope>NUCLEOTIDE SEQUENCE [LARGE SCALE GENOMIC DNA]</scope>
    <source>
        <strain evidence="6">CBS 506.65</strain>
    </source>
</reference>
<evidence type="ECO:0000256" key="1">
    <source>
        <dbReference type="ARBA" id="ARBA00022729"/>
    </source>
</evidence>
<gene>
    <name evidence="5" type="ORF">ASPZODRAFT_130904</name>
</gene>
<keyword evidence="6" id="KW-1185">Reference proteome</keyword>